<gene>
    <name evidence="1" type="ORF">SLEP1_g17062</name>
</gene>
<proteinExistence type="predicted"/>
<evidence type="ECO:0000313" key="2">
    <source>
        <dbReference type="Proteomes" id="UP001054252"/>
    </source>
</evidence>
<organism evidence="1 2">
    <name type="scientific">Rubroshorea leprosula</name>
    <dbReference type="NCBI Taxonomy" id="152421"/>
    <lineage>
        <taxon>Eukaryota</taxon>
        <taxon>Viridiplantae</taxon>
        <taxon>Streptophyta</taxon>
        <taxon>Embryophyta</taxon>
        <taxon>Tracheophyta</taxon>
        <taxon>Spermatophyta</taxon>
        <taxon>Magnoliopsida</taxon>
        <taxon>eudicotyledons</taxon>
        <taxon>Gunneridae</taxon>
        <taxon>Pentapetalae</taxon>
        <taxon>rosids</taxon>
        <taxon>malvids</taxon>
        <taxon>Malvales</taxon>
        <taxon>Dipterocarpaceae</taxon>
        <taxon>Rubroshorea</taxon>
    </lineage>
</organism>
<comment type="caution">
    <text evidence="1">The sequence shown here is derived from an EMBL/GenBank/DDBJ whole genome shotgun (WGS) entry which is preliminary data.</text>
</comment>
<dbReference type="AlphaFoldDB" id="A0AAV5IYV5"/>
<protein>
    <submittedName>
        <fullName evidence="1">Uncharacterized protein</fullName>
    </submittedName>
</protein>
<sequence>MEGTKLEMILEDDKLCRVKLVITPYMNSSITCHL</sequence>
<dbReference type="EMBL" id="BPVZ01000022">
    <property type="protein sequence ID" value="GKV04991.1"/>
    <property type="molecule type" value="Genomic_DNA"/>
</dbReference>
<dbReference type="Proteomes" id="UP001054252">
    <property type="component" value="Unassembled WGS sequence"/>
</dbReference>
<keyword evidence="2" id="KW-1185">Reference proteome</keyword>
<accession>A0AAV5IYV5</accession>
<reference evidence="1 2" key="1">
    <citation type="journal article" date="2021" name="Commun. Biol.">
        <title>The genome of Shorea leprosula (Dipterocarpaceae) highlights the ecological relevance of drought in aseasonal tropical rainforests.</title>
        <authorList>
            <person name="Ng K.K.S."/>
            <person name="Kobayashi M.J."/>
            <person name="Fawcett J.A."/>
            <person name="Hatakeyama M."/>
            <person name="Paape T."/>
            <person name="Ng C.H."/>
            <person name="Ang C.C."/>
            <person name="Tnah L.H."/>
            <person name="Lee C.T."/>
            <person name="Nishiyama T."/>
            <person name="Sese J."/>
            <person name="O'Brien M.J."/>
            <person name="Copetti D."/>
            <person name="Mohd Noor M.I."/>
            <person name="Ong R.C."/>
            <person name="Putra M."/>
            <person name="Sireger I.Z."/>
            <person name="Indrioko S."/>
            <person name="Kosugi Y."/>
            <person name="Izuno A."/>
            <person name="Isagi Y."/>
            <person name="Lee S.L."/>
            <person name="Shimizu K.K."/>
        </authorList>
    </citation>
    <scope>NUCLEOTIDE SEQUENCE [LARGE SCALE GENOMIC DNA]</scope>
    <source>
        <strain evidence="1">214</strain>
    </source>
</reference>
<name>A0AAV5IYV5_9ROSI</name>
<evidence type="ECO:0000313" key="1">
    <source>
        <dbReference type="EMBL" id="GKV04991.1"/>
    </source>
</evidence>